<dbReference type="InterPro" id="IPR049883">
    <property type="entry name" value="NOTCH1_EGF-like"/>
</dbReference>
<proteinExistence type="predicted"/>
<dbReference type="PANTHER" id="PTHR24050">
    <property type="entry name" value="PA14 DOMAIN-CONTAINING PROTEIN"/>
    <property type="match status" value="1"/>
</dbReference>
<feature type="compositionally biased region" description="Low complexity" evidence="6">
    <location>
        <begin position="1175"/>
        <end position="1186"/>
    </location>
</feature>
<feature type="compositionally biased region" description="Basic and acidic residues" evidence="6">
    <location>
        <begin position="1120"/>
        <end position="1131"/>
    </location>
</feature>
<dbReference type="CDD" id="cd00054">
    <property type="entry name" value="EGF_CA"/>
    <property type="match status" value="1"/>
</dbReference>
<evidence type="ECO:0000259" key="8">
    <source>
        <dbReference type="PROSITE" id="PS50026"/>
    </source>
</evidence>
<feature type="region of interest" description="Disordered" evidence="6">
    <location>
        <begin position="1467"/>
        <end position="1502"/>
    </location>
</feature>
<feature type="domain" description="EGF-like" evidence="8">
    <location>
        <begin position="23"/>
        <end position="63"/>
    </location>
</feature>
<dbReference type="PROSITE" id="PS50026">
    <property type="entry name" value="EGF_3"/>
    <property type="match status" value="1"/>
</dbReference>
<feature type="region of interest" description="Disordered" evidence="6">
    <location>
        <begin position="860"/>
        <end position="953"/>
    </location>
</feature>
<feature type="region of interest" description="Disordered" evidence="6">
    <location>
        <begin position="1306"/>
        <end position="1381"/>
    </location>
</feature>
<evidence type="ECO:0000256" key="3">
    <source>
        <dbReference type="ARBA" id="ARBA00022737"/>
    </source>
</evidence>
<feature type="region of interest" description="Disordered" evidence="6">
    <location>
        <begin position="194"/>
        <end position="216"/>
    </location>
</feature>
<dbReference type="InterPro" id="IPR052235">
    <property type="entry name" value="Nephronectin_domain"/>
</dbReference>
<feature type="compositionally biased region" description="Acidic residues" evidence="6">
    <location>
        <begin position="900"/>
        <end position="921"/>
    </location>
</feature>
<feature type="compositionally biased region" description="Basic and acidic residues" evidence="6">
    <location>
        <begin position="1085"/>
        <end position="1094"/>
    </location>
</feature>
<organism evidence="9">
    <name type="scientific">Chromera velia CCMP2878</name>
    <dbReference type="NCBI Taxonomy" id="1169474"/>
    <lineage>
        <taxon>Eukaryota</taxon>
        <taxon>Sar</taxon>
        <taxon>Alveolata</taxon>
        <taxon>Colpodellida</taxon>
        <taxon>Chromeraceae</taxon>
        <taxon>Chromera</taxon>
    </lineage>
</organism>
<keyword evidence="4" id="KW-1015">Disulfide bond</keyword>
<evidence type="ECO:0000256" key="4">
    <source>
        <dbReference type="ARBA" id="ARBA00023157"/>
    </source>
</evidence>
<dbReference type="Gene3D" id="2.10.25.10">
    <property type="entry name" value="Laminin"/>
    <property type="match status" value="1"/>
</dbReference>
<dbReference type="CDD" id="cd00053">
    <property type="entry name" value="EGF"/>
    <property type="match status" value="1"/>
</dbReference>
<gene>
    <name evidence="9" type="ORF">Cvel_15622</name>
</gene>
<evidence type="ECO:0000256" key="1">
    <source>
        <dbReference type="ARBA" id="ARBA00022536"/>
    </source>
</evidence>
<protein>
    <recommendedName>
        <fullName evidence="8">EGF-like domain-containing protein</fullName>
    </recommendedName>
</protein>
<dbReference type="InterPro" id="IPR001881">
    <property type="entry name" value="EGF-like_Ca-bd_dom"/>
</dbReference>
<evidence type="ECO:0000313" key="9">
    <source>
        <dbReference type="EMBL" id="CEM08642.1"/>
    </source>
</evidence>
<keyword evidence="2 7" id="KW-0732">Signal</keyword>
<evidence type="ECO:0000256" key="7">
    <source>
        <dbReference type="SAM" id="SignalP"/>
    </source>
</evidence>
<feature type="compositionally biased region" description="Basic and acidic residues" evidence="6">
    <location>
        <begin position="886"/>
        <end position="899"/>
    </location>
</feature>
<evidence type="ECO:0000256" key="6">
    <source>
        <dbReference type="SAM" id="MobiDB-lite"/>
    </source>
</evidence>
<dbReference type="SMART" id="SM00179">
    <property type="entry name" value="EGF_CA"/>
    <property type="match status" value="1"/>
</dbReference>
<keyword evidence="3" id="KW-0677">Repeat</keyword>
<dbReference type="SUPFAM" id="SSF57196">
    <property type="entry name" value="EGF/Laminin"/>
    <property type="match status" value="1"/>
</dbReference>
<dbReference type="InterPro" id="IPR024731">
    <property type="entry name" value="NELL2-like_EGF"/>
</dbReference>
<dbReference type="PANTHER" id="PTHR24050:SF28">
    <property type="entry name" value="UROMODULIN-LIKE"/>
    <property type="match status" value="1"/>
</dbReference>
<feature type="compositionally biased region" description="Gly residues" evidence="6">
    <location>
        <begin position="1366"/>
        <end position="1380"/>
    </location>
</feature>
<dbReference type="GO" id="GO:0005509">
    <property type="term" value="F:calcium ion binding"/>
    <property type="evidence" value="ECO:0007669"/>
    <property type="project" value="InterPro"/>
</dbReference>
<dbReference type="FunFam" id="2.10.25.10:FF:000038">
    <property type="entry name" value="Fibrillin 2"/>
    <property type="match status" value="1"/>
</dbReference>
<sequence length="1699" mass="182894">MQIRCVLLWGCTVSLLPQLVDCALDECSLLTHNCAETAACSDTVSSFTCSCNNGYSGDGITCSDIDECTTGVHNCAADVMFPFRYCENSVGSFICDLPSAGDQDAARADPAASAAAILLATSDEDILQGLETVAATSDSFVSLPDEVIAVVDKAVGATENVLTSLETSIPPTFELVNSVNTKITAMGKLTKQAGETQAASLSPTSGDTSSKVASTSKTLTRVGGTVARMATLLKSTVGDDDDAFDLLSGSTESLAGLTQTLTRMGIASGTAKAFEGVSSDGVDATELANRETEMKEVSKAVISGATQLSAAMGRTLPAGSQQVISPDGAGLSIATQTLNPIVDIVAKGYLEVQLGRIKYKVVFSEAQKTRLMEIGEAGCSDAKLASLSVGSFDWDSGPHDYSEASANLKGGSASLRWFYCGNDVGKSIFADDSVILEVTLPTTTKSTLNLTGRRRRLQDSNSTEEETEGSGCGYWEDSERRRRRLTALPNETAEGAVRRLEEESGWSQGCGKLGEASGSVSCFCSGIGSELAETEFGELALDVIDVIANLNFDTLWNFTKALDNIKIDNIILWLVGVLFLVFIVRMITPILARVVEGPPPACSCSACFAIFQLAELAKASQNRFQNNYSSAAEYPLFTRDRKDVVDTIEVDTTGTAFRHADLVELLEAFATAAVLSGVTGDEASDDKKLFFLCGAYPLIAYESRKAAMEAEIPFDKNVRNAKWLELFGRCKRKMPLSLEPTKVKVLIKCGAFKQSLTLLAEAQVARERELRAHLFRMLGGRGTGGVAVGFPVHQQPSQEEEEKPLKGVPALIAEEDEGEEAQGSPQQQNRYGIRLSSHGTESIEHIVQGMGDVLQELDSKSVQEEEEEMHEEEREEEEEEEEQEEQNSRSRPESRRAWEDAEQEEEQEKEEEEEEAAEEESAGPQSAEMENLADELRDEVGGQENQHAKLSLSDGVASRFLEEMGSDFVDELQADLEDDPPGNVDGQIEINFDGEHEAPPPPTVGGDSEMGSVDGEVGRSMTRGVAPPSSFLGPNPGPGVSQYGPPLGSSEDHESNLEAFPKSHWAHISSRSQNMKEEIPEEAERDLGSEKAEVAEAGAGKARVILLPPNPALRFRARMRVWELPKGRRADDEEEEEEEKEEEGEEEEEDSKESEEGSNAPQVAGKGGEEDELRSSSSRSNKSGKSGKSGGSKGSKGKGKKKRKSLFRAGSSTESLGTDGVPQVPILLTIFPHFIMVETEVASEVQSVTEAKRSAKKFMGALPEALKERVFSRTERLSPQTLRSQMWRLQTAVSSKAGNLLASVQDENEASEGDEMASLSEVGNGKGEGEEANGKNEQEAGGDFGPRVTPGRQAPPQLSVSDYDDGGGFPEGSDGGGEGKLGAKFLTAANAEAPKGVRPEGRKMSVADSILSSQAPEGLIANPFLLLPTNSVKLAEIIKKEPKPERRRSILQVVSDEVNKIATKVKHSVMKRKSEAAGAEQSPHSAGAEQSPQTPLQQSQPAQALADLGEEIDPLAPSLATALGPGQLGEEWDEDTLRVYLRTEGVFFAFDFQPTEEDASSSLFGWPQLSEEARELFNKIANAQHEKLQNDPAWAPKAKQIEEDMETVEFLSWSKPRLIWKAVVRGFSKKEIPTGLSRTVFCISSWANIFTVVMTLGLFYGVVPAADEEGGDESVLQVIINTIVFFDRRVGLGSTGTGG</sequence>
<dbReference type="Pfam" id="PF07645">
    <property type="entry name" value="EGF_CA"/>
    <property type="match status" value="1"/>
</dbReference>
<dbReference type="VEuPathDB" id="CryptoDB:Cvel_15622"/>
<evidence type="ECO:0000256" key="5">
    <source>
        <dbReference type="PROSITE-ProRule" id="PRU00076"/>
    </source>
</evidence>
<dbReference type="InterPro" id="IPR000742">
    <property type="entry name" value="EGF"/>
</dbReference>
<dbReference type="SMART" id="SM00181">
    <property type="entry name" value="EGF"/>
    <property type="match status" value="1"/>
</dbReference>
<name>A0A0G4F7W8_9ALVE</name>
<feature type="chain" id="PRO_5005188426" description="EGF-like domain-containing protein" evidence="7">
    <location>
        <begin position="23"/>
        <end position="1699"/>
    </location>
</feature>
<dbReference type="PROSITE" id="PS00010">
    <property type="entry name" value="ASX_HYDROXYL"/>
    <property type="match status" value="1"/>
</dbReference>
<feature type="compositionally biased region" description="Acidic residues" evidence="6">
    <location>
        <begin position="1132"/>
        <end position="1153"/>
    </location>
</feature>
<accession>A0A0G4F7W8</accession>
<dbReference type="Pfam" id="PF12947">
    <property type="entry name" value="EGF_3"/>
    <property type="match status" value="1"/>
</dbReference>
<feature type="compositionally biased region" description="Acidic residues" evidence="6">
    <location>
        <begin position="1306"/>
        <end position="1315"/>
    </location>
</feature>
<feature type="signal peptide" evidence="7">
    <location>
        <begin position="1"/>
        <end position="22"/>
    </location>
</feature>
<dbReference type="InterPro" id="IPR000152">
    <property type="entry name" value="EGF-type_Asp/Asn_hydroxyl_site"/>
</dbReference>
<feature type="compositionally biased region" description="Low complexity" evidence="6">
    <location>
        <begin position="1490"/>
        <end position="1502"/>
    </location>
</feature>
<dbReference type="EMBL" id="CDMZ01000180">
    <property type="protein sequence ID" value="CEM08642.1"/>
    <property type="molecule type" value="Genomic_DNA"/>
</dbReference>
<feature type="region of interest" description="Disordered" evidence="6">
    <location>
        <begin position="974"/>
        <end position="1220"/>
    </location>
</feature>
<dbReference type="PROSITE" id="PS01186">
    <property type="entry name" value="EGF_2"/>
    <property type="match status" value="1"/>
</dbReference>
<feature type="compositionally biased region" description="Basic and acidic residues" evidence="6">
    <location>
        <begin position="1327"/>
        <end position="1338"/>
    </location>
</feature>
<comment type="caution">
    <text evidence="5">Lacks conserved residue(s) required for the propagation of feature annotation.</text>
</comment>
<feature type="compositionally biased region" description="Acidic residues" evidence="6">
    <location>
        <begin position="864"/>
        <end position="885"/>
    </location>
</feature>
<evidence type="ECO:0000256" key="2">
    <source>
        <dbReference type="ARBA" id="ARBA00022729"/>
    </source>
</evidence>
<keyword evidence="1 5" id="KW-0245">EGF-like domain</keyword>
<feature type="compositionally biased region" description="Basic residues" evidence="6">
    <location>
        <begin position="1195"/>
        <end position="1206"/>
    </location>
</feature>
<reference evidence="9" key="1">
    <citation type="submission" date="2014-11" db="EMBL/GenBank/DDBJ databases">
        <authorList>
            <person name="Otto D Thomas"/>
            <person name="Naeem Raeece"/>
        </authorList>
    </citation>
    <scope>NUCLEOTIDE SEQUENCE</scope>
</reference>